<dbReference type="Proteomes" id="UP000197138">
    <property type="component" value="Unassembled WGS sequence"/>
</dbReference>
<organism evidence="2 3">
    <name type="scientific">Punica granatum</name>
    <name type="common">Pomegranate</name>
    <dbReference type="NCBI Taxonomy" id="22663"/>
    <lineage>
        <taxon>Eukaryota</taxon>
        <taxon>Viridiplantae</taxon>
        <taxon>Streptophyta</taxon>
        <taxon>Embryophyta</taxon>
        <taxon>Tracheophyta</taxon>
        <taxon>Spermatophyta</taxon>
        <taxon>Magnoliopsida</taxon>
        <taxon>eudicotyledons</taxon>
        <taxon>Gunneridae</taxon>
        <taxon>Pentapetalae</taxon>
        <taxon>rosids</taxon>
        <taxon>malvids</taxon>
        <taxon>Myrtales</taxon>
        <taxon>Lythraceae</taxon>
        <taxon>Punica</taxon>
    </lineage>
</organism>
<gene>
    <name evidence="2" type="ORF">CDL15_Pgr008837</name>
</gene>
<sequence length="102" mass="11004">MTFPSSACLGSLPLTSQSPNLTPTKTKKKRKRRAARTLFTAASFLPHSTSSPGCFLNFPREFNLPAIAAVAAPGSSVLSASGYPIVHTLSLLRIEWRFLLLS</sequence>
<evidence type="ECO:0000256" key="1">
    <source>
        <dbReference type="SAM" id="MobiDB-lite"/>
    </source>
</evidence>
<feature type="compositionally biased region" description="Polar residues" evidence="1">
    <location>
        <begin position="13"/>
        <end position="23"/>
    </location>
</feature>
<dbReference type="EMBL" id="MTKT01005615">
    <property type="protein sequence ID" value="OWM65247.1"/>
    <property type="molecule type" value="Genomic_DNA"/>
</dbReference>
<feature type="region of interest" description="Disordered" evidence="1">
    <location>
        <begin position="1"/>
        <end position="32"/>
    </location>
</feature>
<reference evidence="3" key="1">
    <citation type="journal article" date="2017" name="Plant J.">
        <title>The pomegranate (Punica granatum L.) genome and the genomics of punicalagin biosynthesis.</title>
        <authorList>
            <person name="Qin G."/>
            <person name="Xu C."/>
            <person name="Ming R."/>
            <person name="Tang H."/>
            <person name="Guyot R."/>
            <person name="Kramer E.M."/>
            <person name="Hu Y."/>
            <person name="Yi X."/>
            <person name="Qi Y."/>
            <person name="Xu X."/>
            <person name="Gao Z."/>
            <person name="Pan H."/>
            <person name="Jian J."/>
            <person name="Tian Y."/>
            <person name="Yue Z."/>
            <person name="Xu Y."/>
        </authorList>
    </citation>
    <scope>NUCLEOTIDE SEQUENCE [LARGE SCALE GENOMIC DNA]</scope>
    <source>
        <strain evidence="3">cv. Dabenzi</strain>
    </source>
</reference>
<evidence type="ECO:0000313" key="2">
    <source>
        <dbReference type="EMBL" id="OWM65247.1"/>
    </source>
</evidence>
<evidence type="ECO:0000313" key="3">
    <source>
        <dbReference type="Proteomes" id="UP000197138"/>
    </source>
</evidence>
<proteinExistence type="predicted"/>
<accession>A0A218VXD0</accession>
<dbReference type="AlphaFoldDB" id="A0A218VXD0"/>
<comment type="caution">
    <text evidence="2">The sequence shown here is derived from an EMBL/GenBank/DDBJ whole genome shotgun (WGS) entry which is preliminary data.</text>
</comment>
<name>A0A218VXD0_PUNGR</name>
<protein>
    <submittedName>
        <fullName evidence="2">Uncharacterized protein</fullName>
    </submittedName>
</protein>